<evidence type="ECO:0000313" key="2">
    <source>
        <dbReference type="Proteomes" id="UP000054408"/>
    </source>
</evidence>
<sequence length="701" mass="73791">METLAALAEIEAVSPMARIEALAEAHHLRVWRAADESMVSLKYTSETKLTSTMARECQCERLEGCCPADGQVLNAGEPDGAAEAAAFDWPSARAYTKADGTCMLLYYRASMEAWQVATLGCGDGSNAVTRSVADKTCGKASGAVETAMPASVSTAGTFADLFWAVFHDVEGYALPDDRSVTYVFELTSPRNRVVVVHDTAALELVAMRETASGDELRLDAPQGDSAASALATLRSEFVGVSPLRFEGYVVVDAAWRRLKVKHPGYVAIHHLDNRFDVRNVTNVIRSGESREFLTYFPDYAPLFDDIAARFERLAAQLAAEAEALANVGAGKAASRMRATSVLPEALALVASGATKVRGALAQIELKALLGALRLKDVKAKSGKRRAARKRARKAAAAAGAATPCGGGSDEGAGLGDGWMAAASRWRHGSPDSTDVDVVYVVPAGVALPSSSELIEFVRRGKEAGEDRNVVQLDASGQVAFTLKGEADEVNNALVATVGLHASNAGRTCPIAGVRRRRVLQKALNVSSALAGIVAHATSDEELRGACKKVLRNRDGRARFAGLARVLGGARAEHVCATIDVDARKAVAMQLGLAVLLSRGIEVYTKGEVAAALPGLAPLLGRAAEPGADAVGALGDAIDEWASGMAGLQWKKVKGGWIEVREGRAEGGGMAVGAVAAEVREAGKGGLRVRSKEWRVAYEGMR</sequence>
<name>A0A0L0DI29_THETB</name>
<gene>
    <name evidence="1" type="ORF">AMSG_08277</name>
</gene>
<dbReference type="EMBL" id="GL349471">
    <property type="protein sequence ID" value="KNC52024.1"/>
    <property type="molecule type" value="Genomic_DNA"/>
</dbReference>
<dbReference type="eggNOG" id="ENOG502SU9Q">
    <property type="taxonomic scope" value="Eukaryota"/>
</dbReference>
<protein>
    <submittedName>
        <fullName evidence="1">Uncharacterized protein</fullName>
    </submittedName>
</protein>
<dbReference type="GeneID" id="25567005"/>
<dbReference type="OrthoDB" id="2111238at2759"/>
<dbReference type="RefSeq" id="XP_013755607.1">
    <property type="nucleotide sequence ID" value="XM_013900153.1"/>
</dbReference>
<accession>A0A0L0DI29</accession>
<reference evidence="1 2" key="1">
    <citation type="submission" date="2010-05" db="EMBL/GenBank/DDBJ databases">
        <title>The Genome Sequence of Thecamonas trahens ATCC 50062.</title>
        <authorList>
            <consortium name="The Broad Institute Genome Sequencing Platform"/>
            <person name="Russ C."/>
            <person name="Cuomo C."/>
            <person name="Shea T."/>
            <person name="Young S.K."/>
            <person name="Zeng Q."/>
            <person name="Koehrsen M."/>
            <person name="Haas B."/>
            <person name="Borodovsky M."/>
            <person name="Guigo R."/>
            <person name="Alvarado L."/>
            <person name="Berlin A."/>
            <person name="Bochicchio J."/>
            <person name="Borenstein D."/>
            <person name="Chapman S."/>
            <person name="Chen Z."/>
            <person name="Freedman E."/>
            <person name="Gellesch M."/>
            <person name="Goldberg J."/>
            <person name="Griggs A."/>
            <person name="Gujja S."/>
            <person name="Heilman E."/>
            <person name="Heiman D."/>
            <person name="Hepburn T."/>
            <person name="Howarth C."/>
            <person name="Jen D."/>
            <person name="Larson L."/>
            <person name="Mehta T."/>
            <person name="Park D."/>
            <person name="Pearson M."/>
            <person name="Roberts A."/>
            <person name="Saif S."/>
            <person name="Shenoy N."/>
            <person name="Sisk P."/>
            <person name="Stolte C."/>
            <person name="Sykes S."/>
            <person name="Thomson T."/>
            <person name="Walk T."/>
            <person name="White J."/>
            <person name="Yandava C."/>
            <person name="Burger G."/>
            <person name="Gray M.W."/>
            <person name="Holland P.W.H."/>
            <person name="King N."/>
            <person name="Lang F.B.F."/>
            <person name="Roger A.J."/>
            <person name="Ruiz-Trillo I."/>
            <person name="Lander E."/>
            <person name="Nusbaum C."/>
        </authorList>
    </citation>
    <scope>NUCLEOTIDE SEQUENCE [LARGE SCALE GENOMIC DNA]</scope>
    <source>
        <strain evidence="1 2">ATCC 50062</strain>
    </source>
</reference>
<proteinExistence type="predicted"/>
<keyword evidence="2" id="KW-1185">Reference proteome</keyword>
<evidence type="ECO:0000313" key="1">
    <source>
        <dbReference type="EMBL" id="KNC52024.1"/>
    </source>
</evidence>
<organism evidence="1 2">
    <name type="scientific">Thecamonas trahens ATCC 50062</name>
    <dbReference type="NCBI Taxonomy" id="461836"/>
    <lineage>
        <taxon>Eukaryota</taxon>
        <taxon>Apusozoa</taxon>
        <taxon>Apusomonadida</taxon>
        <taxon>Apusomonadidae</taxon>
        <taxon>Thecamonas</taxon>
    </lineage>
</organism>
<dbReference type="AlphaFoldDB" id="A0A0L0DI29"/>
<dbReference type="Proteomes" id="UP000054408">
    <property type="component" value="Unassembled WGS sequence"/>
</dbReference>